<proteinExistence type="predicted"/>
<dbReference type="InParanoid" id="D2VEP9"/>
<name>D2VEP9_NAEGR</name>
<sequence>MQQQDNRMSLCRKLFNRSIDFRDQSKKNPHNYYASDAFHYKEILSESMIQSQLYSYNYNYHLKDKDNIVFAEKFFTTNYKKVYNDDGNLFHNISLDTKSTGKKKKNSEEILDDKICDVMVISNPSSSYWNQTICLTKSNYLYHFNSENSQVIKEDNMPLYLYLGSQKSEYSSVGLTKIRINHHYESIYFVSNLKDRSAIEITVLNFKKNSHSFGLKTKFLLKRNVFGRQLSTVSLQSSMMFLGYENDEIKIYNLDQFIQNFTTLLASDIDLVQDYYGMKKRIPITLDIDPNSLPLMTIDTSIPISYPLLAFSSAKPKCYKNYTSSNGIIQLNTNGFCKVILKSDFIYFDVSIPGAITTLQKLKENNKLRYELWAINQKKTENNRLCKINDPHDLIMFNEKLTGVAVSPELMVDRYERIIFIHPNFIRNISVNKRSNELVLNYEINIMSLVSRNRNNPSTERPKRAAKRVDSYFITELLAFDYDSETDLMCGLLSNGDIFLIRNSSGDIISKFNIADSIPKKVFKQIWNETPSFEITLFLCMDKIILEYQLENSKVFALCFKLEMTNNRE</sequence>
<keyword evidence="2" id="KW-1185">Reference proteome</keyword>
<dbReference type="OrthoDB" id="10254799at2759"/>
<dbReference type="Proteomes" id="UP000006671">
    <property type="component" value="Unassembled WGS sequence"/>
</dbReference>
<dbReference type="GeneID" id="8848569"/>
<dbReference type="KEGG" id="ngr:NAEGRDRAFT_48935"/>
<dbReference type="RefSeq" id="XP_002677383.1">
    <property type="nucleotide sequence ID" value="XM_002677337.1"/>
</dbReference>
<evidence type="ECO:0000313" key="2">
    <source>
        <dbReference type="Proteomes" id="UP000006671"/>
    </source>
</evidence>
<gene>
    <name evidence="1" type="ORF">NAEGRDRAFT_48935</name>
</gene>
<dbReference type="VEuPathDB" id="AmoebaDB:NAEGRDRAFT_48935"/>
<dbReference type="AlphaFoldDB" id="D2VEP9"/>
<dbReference type="EMBL" id="GG738867">
    <property type="protein sequence ID" value="EFC44639.1"/>
    <property type="molecule type" value="Genomic_DNA"/>
</dbReference>
<organism evidence="2">
    <name type="scientific">Naegleria gruberi</name>
    <name type="common">Amoeba</name>
    <dbReference type="NCBI Taxonomy" id="5762"/>
    <lineage>
        <taxon>Eukaryota</taxon>
        <taxon>Discoba</taxon>
        <taxon>Heterolobosea</taxon>
        <taxon>Tetramitia</taxon>
        <taxon>Eutetramitia</taxon>
        <taxon>Vahlkampfiidae</taxon>
        <taxon>Naegleria</taxon>
    </lineage>
</organism>
<reference evidence="1 2" key="1">
    <citation type="journal article" date="2010" name="Cell">
        <title>The genome of Naegleria gruberi illuminates early eukaryotic versatility.</title>
        <authorList>
            <person name="Fritz-Laylin L.K."/>
            <person name="Prochnik S.E."/>
            <person name="Ginger M.L."/>
            <person name="Dacks J.B."/>
            <person name="Carpenter M.L."/>
            <person name="Field M.C."/>
            <person name="Kuo A."/>
            <person name="Paredez A."/>
            <person name="Chapman J."/>
            <person name="Pham J."/>
            <person name="Shu S."/>
            <person name="Neupane R."/>
            <person name="Cipriano M."/>
            <person name="Mancuso J."/>
            <person name="Tu H."/>
            <person name="Salamov A."/>
            <person name="Lindquist E."/>
            <person name="Shapiro H."/>
            <person name="Lucas S."/>
            <person name="Grigoriev I.V."/>
            <person name="Cande W.Z."/>
            <person name="Fulton C."/>
            <person name="Rokhsar D.S."/>
            <person name="Dawson S.C."/>
        </authorList>
    </citation>
    <scope>NUCLEOTIDE SEQUENCE [LARGE SCALE GENOMIC DNA]</scope>
    <source>
        <strain evidence="1 2">NEG-M</strain>
    </source>
</reference>
<evidence type="ECO:0000313" key="1">
    <source>
        <dbReference type="EMBL" id="EFC44639.1"/>
    </source>
</evidence>
<accession>D2VEP9</accession>
<protein>
    <submittedName>
        <fullName evidence="1">Predicted protein</fullName>
    </submittedName>
</protein>
<dbReference type="OMA" id="YERIIFI"/>